<gene>
    <name evidence="1" type="ORF">OCBIM_22018920mg</name>
</gene>
<accession>A0A0L8FID8</accession>
<organism evidence="1">
    <name type="scientific">Octopus bimaculoides</name>
    <name type="common">California two-spotted octopus</name>
    <dbReference type="NCBI Taxonomy" id="37653"/>
    <lineage>
        <taxon>Eukaryota</taxon>
        <taxon>Metazoa</taxon>
        <taxon>Spiralia</taxon>
        <taxon>Lophotrochozoa</taxon>
        <taxon>Mollusca</taxon>
        <taxon>Cephalopoda</taxon>
        <taxon>Coleoidea</taxon>
        <taxon>Octopodiformes</taxon>
        <taxon>Octopoda</taxon>
        <taxon>Incirrata</taxon>
        <taxon>Octopodidae</taxon>
        <taxon>Octopus</taxon>
    </lineage>
</organism>
<dbReference type="AlphaFoldDB" id="A0A0L8FID8"/>
<dbReference type="EMBL" id="KQ430924">
    <property type="protein sequence ID" value="KOF63471.1"/>
    <property type="molecule type" value="Genomic_DNA"/>
</dbReference>
<evidence type="ECO:0000313" key="1">
    <source>
        <dbReference type="EMBL" id="KOF63471.1"/>
    </source>
</evidence>
<reference evidence="1" key="1">
    <citation type="submission" date="2015-07" db="EMBL/GenBank/DDBJ databases">
        <title>MeaNS - Measles Nucleotide Surveillance Program.</title>
        <authorList>
            <person name="Tran T."/>
            <person name="Druce J."/>
        </authorList>
    </citation>
    <scope>NUCLEOTIDE SEQUENCE</scope>
    <source>
        <strain evidence="1">UCB-OBI-ISO-001</strain>
        <tissue evidence="1">Gonad</tissue>
    </source>
</reference>
<proteinExistence type="predicted"/>
<protein>
    <submittedName>
        <fullName evidence="1">Uncharacterized protein</fullName>
    </submittedName>
</protein>
<sequence length="146" mass="16457">MVGWQSTILITLPPHLQKAELDHYHLSVKCTIHSAVLPANNLSISLSLSLINHLYCNPLPTFAFISSPIPTVVHFCYCQSPCHYYLTFPIVLLFSPIHSYFLPPQLLPKIALPASPLHILAFFPIHFCCSHYIHSAQMSLFSLSFL</sequence>
<name>A0A0L8FID8_OCTBM</name>